<keyword evidence="3" id="KW-1185">Reference proteome</keyword>
<sequence>MLILRSSIRSVLLCPKNYPPAIVFRVPNKNPGSIFSTPVEYFYTSFFRRLRFLLQETLSFMSEESQSTSCFRFRIAQPVNDSNPTVNHLLKEFSHPSLSKLVDDGLSPRTPGTGPRPKEQTS</sequence>
<accession>A0AAV4W990</accession>
<evidence type="ECO:0000313" key="2">
    <source>
        <dbReference type="EMBL" id="GIY79297.1"/>
    </source>
</evidence>
<protein>
    <submittedName>
        <fullName evidence="2">Uncharacterized protein</fullName>
    </submittedName>
</protein>
<evidence type="ECO:0000256" key="1">
    <source>
        <dbReference type="SAM" id="MobiDB-lite"/>
    </source>
</evidence>
<feature type="region of interest" description="Disordered" evidence="1">
    <location>
        <begin position="99"/>
        <end position="122"/>
    </location>
</feature>
<dbReference type="AlphaFoldDB" id="A0AAV4W990"/>
<name>A0AAV4W990_CAEEX</name>
<dbReference type="EMBL" id="BPLR01015868">
    <property type="protein sequence ID" value="GIY79297.1"/>
    <property type="molecule type" value="Genomic_DNA"/>
</dbReference>
<dbReference type="Proteomes" id="UP001054945">
    <property type="component" value="Unassembled WGS sequence"/>
</dbReference>
<gene>
    <name evidence="2" type="ORF">CEXT_458491</name>
</gene>
<reference evidence="2 3" key="1">
    <citation type="submission" date="2021-06" db="EMBL/GenBank/DDBJ databases">
        <title>Caerostris extrusa draft genome.</title>
        <authorList>
            <person name="Kono N."/>
            <person name="Arakawa K."/>
        </authorList>
    </citation>
    <scope>NUCLEOTIDE SEQUENCE [LARGE SCALE GENOMIC DNA]</scope>
</reference>
<proteinExistence type="predicted"/>
<organism evidence="2 3">
    <name type="scientific">Caerostris extrusa</name>
    <name type="common">Bark spider</name>
    <name type="synonym">Caerostris bankana</name>
    <dbReference type="NCBI Taxonomy" id="172846"/>
    <lineage>
        <taxon>Eukaryota</taxon>
        <taxon>Metazoa</taxon>
        <taxon>Ecdysozoa</taxon>
        <taxon>Arthropoda</taxon>
        <taxon>Chelicerata</taxon>
        <taxon>Arachnida</taxon>
        <taxon>Araneae</taxon>
        <taxon>Araneomorphae</taxon>
        <taxon>Entelegynae</taxon>
        <taxon>Araneoidea</taxon>
        <taxon>Araneidae</taxon>
        <taxon>Caerostris</taxon>
    </lineage>
</organism>
<evidence type="ECO:0000313" key="3">
    <source>
        <dbReference type="Proteomes" id="UP001054945"/>
    </source>
</evidence>
<comment type="caution">
    <text evidence="2">The sequence shown here is derived from an EMBL/GenBank/DDBJ whole genome shotgun (WGS) entry which is preliminary data.</text>
</comment>